<dbReference type="InterPro" id="IPR002938">
    <property type="entry name" value="FAD-bd"/>
</dbReference>
<accession>A0A1C7LQ38</accession>
<dbReference type="InterPro" id="IPR050641">
    <property type="entry name" value="RIFMO-like"/>
</dbReference>
<dbReference type="Gene3D" id="3.40.30.120">
    <property type="match status" value="1"/>
</dbReference>
<evidence type="ECO:0000256" key="4">
    <source>
        <dbReference type="ARBA" id="ARBA00023002"/>
    </source>
</evidence>
<dbReference type="OMA" id="PQWRTQE"/>
<dbReference type="Gene3D" id="3.30.70.2450">
    <property type="match status" value="1"/>
</dbReference>
<sequence length="558" mass="59961">MSSTELETPVLISGAGPSGLVAALTLVKNGVPVRIITNDPEHRAVGQRGAGPRTLEYYNLLGILPDVLNGGASRRFIRIYKLPGGVEPLKTFEMAPHVDPTPAIPYPNAVLIGQDHSEAILRSHLAKYGCHVELGTELRTLEQFPDHVLAHVVKTDGGVERTETIRCRWLIGADGARGVVRKQLGLSFLGETREGQRILFGDVDVQGLDRDHWHIWGDAATAIVVLRPTEYDDNSFAIVTGSKDVDNQTLLKDREALIRLIHSTTNRDDLVIGEFRSMSDFRPNIRMVDRFGAGRGFVVGDAAHTHSPTGGQGLNSSVQDAVNLSWKLALVEKGIAAPSLLETYTEERLPVIAEMLEKTTELLNKTMRAGDLSAWDRRSGALDQLGVNCRWSSIVVDERASDTDEKNKPSDAYGTAGSTEVRAGDRAPDAPGLVVLRGADSTEETGAQTSLFQTFGISYHTVLLFTTDANVAKAASDILAGYPAGTTRCVVMLPAGASQFPVISGGSVLIDQEGHAHVGYNVASGTSTIVIVRPDGTVGGVVLGVEGLRRYFKSIFSA</sequence>
<dbReference type="SUPFAM" id="SSF51905">
    <property type="entry name" value="FAD/NAD(P)-binding domain"/>
    <property type="match status" value="1"/>
</dbReference>
<comment type="cofactor">
    <cofactor evidence="1">
        <name>FAD</name>
        <dbReference type="ChEBI" id="CHEBI:57692"/>
    </cofactor>
</comment>
<dbReference type="PRINTS" id="PR00420">
    <property type="entry name" value="RNGMNOXGNASE"/>
</dbReference>
<name>A0A1C7LQ38_GRIFR</name>
<dbReference type="InterPro" id="IPR036188">
    <property type="entry name" value="FAD/NAD-bd_sf"/>
</dbReference>
<feature type="compositionally biased region" description="Basic and acidic residues" evidence="5">
    <location>
        <begin position="398"/>
        <end position="409"/>
    </location>
</feature>
<keyword evidence="4" id="KW-0560">Oxidoreductase</keyword>
<dbReference type="OrthoDB" id="2690153at2759"/>
<keyword evidence="3" id="KW-0274">FAD</keyword>
<keyword evidence="2" id="KW-0285">Flavoprotein</keyword>
<keyword evidence="7" id="KW-0503">Monooxygenase</keyword>
<organism evidence="7 8">
    <name type="scientific">Grifola frondosa</name>
    <name type="common">Maitake</name>
    <name type="synonym">Polyporus frondosus</name>
    <dbReference type="NCBI Taxonomy" id="5627"/>
    <lineage>
        <taxon>Eukaryota</taxon>
        <taxon>Fungi</taxon>
        <taxon>Dikarya</taxon>
        <taxon>Basidiomycota</taxon>
        <taxon>Agaricomycotina</taxon>
        <taxon>Agaricomycetes</taxon>
        <taxon>Polyporales</taxon>
        <taxon>Grifolaceae</taxon>
        <taxon>Grifola</taxon>
    </lineage>
</organism>
<dbReference type="EMBL" id="LUGG01000027">
    <property type="protein sequence ID" value="OBZ66925.1"/>
    <property type="molecule type" value="Genomic_DNA"/>
</dbReference>
<protein>
    <submittedName>
        <fullName evidence="7">Pentachlorophenol 4-monooxygenase</fullName>
    </submittedName>
</protein>
<dbReference type="STRING" id="5627.A0A1C7LQ38"/>
<evidence type="ECO:0000256" key="3">
    <source>
        <dbReference type="ARBA" id="ARBA00022827"/>
    </source>
</evidence>
<dbReference type="Gene3D" id="3.50.50.60">
    <property type="entry name" value="FAD/NAD(P)-binding domain"/>
    <property type="match status" value="1"/>
</dbReference>
<evidence type="ECO:0000259" key="6">
    <source>
        <dbReference type="Pfam" id="PF01494"/>
    </source>
</evidence>
<feature type="domain" description="FAD-binding" evidence="6">
    <location>
        <begin position="7"/>
        <end position="358"/>
    </location>
</feature>
<evidence type="ECO:0000313" key="7">
    <source>
        <dbReference type="EMBL" id="OBZ66925.1"/>
    </source>
</evidence>
<keyword evidence="8" id="KW-1185">Reference proteome</keyword>
<evidence type="ECO:0000256" key="5">
    <source>
        <dbReference type="SAM" id="MobiDB-lite"/>
    </source>
</evidence>
<evidence type="ECO:0000256" key="2">
    <source>
        <dbReference type="ARBA" id="ARBA00022630"/>
    </source>
</evidence>
<dbReference type="Pfam" id="PF01494">
    <property type="entry name" value="FAD_binding_3"/>
    <property type="match status" value="1"/>
</dbReference>
<evidence type="ECO:0000313" key="8">
    <source>
        <dbReference type="Proteomes" id="UP000092993"/>
    </source>
</evidence>
<dbReference type="PANTHER" id="PTHR43004:SF19">
    <property type="entry name" value="BINDING MONOOXYGENASE, PUTATIVE (JCVI)-RELATED"/>
    <property type="match status" value="1"/>
</dbReference>
<dbReference type="GO" id="GO:0071949">
    <property type="term" value="F:FAD binding"/>
    <property type="evidence" value="ECO:0007669"/>
    <property type="project" value="InterPro"/>
</dbReference>
<feature type="region of interest" description="Disordered" evidence="5">
    <location>
        <begin position="398"/>
        <end position="429"/>
    </location>
</feature>
<evidence type="ECO:0000256" key="1">
    <source>
        <dbReference type="ARBA" id="ARBA00001974"/>
    </source>
</evidence>
<gene>
    <name evidence="7" type="primary">pcpB_0</name>
    <name evidence="7" type="ORF">A0H81_13068</name>
</gene>
<dbReference type="PANTHER" id="PTHR43004">
    <property type="entry name" value="TRK SYSTEM POTASSIUM UPTAKE PROTEIN"/>
    <property type="match status" value="1"/>
</dbReference>
<proteinExistence type="predicted"/>
<dbReference type="GO" id="GO:0016709">
    <property type="term" value="F:oxidoreductase activity, acting on paired donors, with incorporation or reduction of molecular oxygen, NAD(P)H as one donor, and incorporation of one atom of oxygen"/>
    <property type="evidence" value="ECO:0007669"/>
    <property type="project" value="UniProtKB-ARBA"/>
</dbReference>
<reference evidence="7 8" key="1">
    <citation type="submission" date="2016-03" db="EMBL/GenBank/DDBJ databases">
        <title>Whole genome sequencing of Grifola frondosa 9006-11.</title>
        <authorList>
            <person name="Min B."/>
            <person name="Park H."/>
            <person name="Kim J.-G."/>
            <person name="Cho H."/>
            <person name="Oh Y.-L."/>
            <person name="Kong W.-S."/>
            <person name="Choi I.-G."/>
        </authorList>
    </citation>
    <scope>NUCLEOTIDE SEQUENCE [LARGE SCALE GENOMIC DNA]</scope>
    <source>
        <strain evidence="7 8">9006-11</strain>
    </source>
</reference>
<dbReference type="AlphaFoldDB" id="A0A1C7LQ38"/>
<dbReference type="Proteomes" id="UP000092993">
    <property type="component" value="Unassembled WGS sequence"/>
</dbReference>
<comment type="caution">
    <text evidence="7">The sequence shown here is derived from an EMBL/GenBank/DDBJ whole genome shotgun (WGS) entry which is preliminary data.</text>
</comment>